<reference evidence="1 2" key="1">
    <citation type="journal article" date="2022" name="Hortic Res">
        <title>A haplotype resolved chromosomal level avocado genome allows analysis of novel avocado genes.</title>
        <authorList>
            <person name="Nath O."/>
            <person name="Fletcher S.J."/>
            <person name="Hayward A."/>
            <person name="Shaw L.M."/>
            <person name="Masouleh A.K."/>
            <person name="Furtado A."/>
            <person name="Henry R.J."/>
            <person name="Mitter N."/>
        </authorList>
    </citation>
    <scope>NUCLEOTIDE SEQUENCE [LARGE SCALE GENOMIC DNA]</scope>
    <source>
        <strain evidence="2">cv. Hass</strain>
    </source>
</reference>
<name>A0ACC2KF28_PERAE</name>
<evidence type="ECO:0000313" key="2">
    <source>
        <dbReference type="Proteomes" id="UP001234297"/>
    </source>
</evidence>
<dbReference type="Proteomes" id="UP001234297">
    <property type="component" value="Chromosome 9"/>
</dbReference>
<evidence type="ECO:0000313" key="1">
    <source>
        <dbReference type="EMBL" id="KAJ8619688.1"/>
    </source>
</evidence>
<proteinExistence type="predicted"/>
<dbReference type="EMBL" id="CM056817">
    <property type="protein sequence ID" value="KAJ8619688.1"/>
    <property type="molecule type" value="Genomic_DNA"/>
</dbReference>
<gene>
    <name evidence="1" type="ORF">MRB53_028217</name>
</gene>
<sequence>MQTVRSLSQGFGTSSICTYSLGFASARERLVDLIRVMASEVGMTNEDITQVVNITPSNAEKMPQVLDRLPGVIDEGDVFMFASRKATVDEIELQQIQRGFKVAHLHGDKDQSSPIDPLQKLKSATYHVLIATDIAACWLNIKSMNSLVNFDAAYSWYRCIC</sequence>
<comment type="caution">
    <text evidence="1">The sequence shown here is derived from an EMBL/GenBank/DDBJ whole genome shotgun (WGS) entry which is preliminary data.</text>
</comment>
<keyword evidence="2" id="KW-1185">Reference proteome</keyword>
<accession>A0ACC2KF28</accession>
<organism evidence="1 2">
    <name type="scientific">Persea americana</name>
    <name type="common">Avocado</name>
    <dbReference type="NCBI Taxonomy" id="3435"/>
    <lineage>
        <taxon>Eukaryota</taxon>
        <taxon>Viridiplantae</taxon>
        <taxon>Streptophyta</taxon>
        <taxon>Embryophyta</taxon>
        <taxon>Tracheophyta</taxon>
        <taxon>Spermatophyta</taxon>
        <taxon>Magnoliopsida</taxon>
        <taxon>Magnoliidae</taxon>
        <taxon>Laurales</taxon>
        <taxon>Lauraceae</taxon>
        <taxon>Persea</taxon>
    </lineage>
</organism>
<protein>
    <submittedName>
        <fullName evidence="1">Uncharacterized protein</fullName>
    </submittedName>
</protein>